<keyword evidence="8" id="KW-0325">Glycoprotein</keyword>
<evidence type="ECO:0000256" key="10">
    <source>
        <dbReference type="RuleBase" id="RU363034"/>
    </source>
</evidence>
<dbReference type="InterPro" id="IPR050127">
    <property type="entry name" value="Serine_Proteases_S1"/>
</dbReference>
<dbReference type="AlphaFoldDB" id="A0A653CV98"/>
<evidence type="ECO:0000256" key="6">
    <source>
        <dbReference type="ARBA" id="ARBA00022825"/>
    </source>
</evidence>
<evidence type="ECO:0000256" key="9">
    <source>
        <dbReference type="ARBA" id="ARBA00024195"/>
    </source>
</evidence>
<keyword evidence="6 10" id="KW-0720">Serine protease</keyword>
<evidence type="ECO:0000256" key="1">
    <source>
        <dbReference type="ARBA" id="ARBA00004613"/>
    </source>
</evidence>
<keyword evidence="4" id="KW-0732">Signal</keyword>
<evidence type="ECO:0000256" key="8">
    <source>
        <dbReference type="ARBA" id="ARBA00023180"/>
    </source>
</evidence>
<dbReference type="SMART" id="SM00020">
    <property type="entry name" value="Tryp_SPc"/>
    <property type="match status" value="1"/>
</dbReference>
<dbReference type="InterPro" id="IPR033116">
    <property type="entry name" value="TRYPSIN_SER"/>
</dbReference>
<dbReference type="Gene3D" id="2.40.10.10">
    <property type="entry name" value="Trypsin-like serine proteases"/>
    <property type="match status" value="2"/>
</dbReference>
<comment type="similarity">
    <text evidence="9">Belongs to the peptidase S1 family. CLIP subfamily.</text>
</comment>
<reference evidence="12 13" key="1">
    <citation type="submission" date="2019-01" db="EMBL/GenBank/DDBJ databases">
        <authorList>
            <person name="Sayadi A."/>
        </authorList>
    </citation>
    <scope>NUCLEOTIDE SEQUENCE [LARGE SCALE GENOMIC DNA]</scope>
</reference>
<organism evidence="12 13">
    <name type="scientific">Callosobruchus maculatus</name>
    <name type="common">Southern cowpea weevil</name>
    <name type="synonym">Pulse bruchid</name>
    <dbReference type="NCBI Taxonomy" id="64391"/>
    <lineage>
        <taxon>Eukaryota</taxon>
        <taxon>Metazoa</taxon>
        <taxon>Ecdysozoa</taxon>
        <taxon>Arthropoda</taxon>
        <taxon>Hexapoda</taxon>
        <taxon>Insecta</taxon>
        <taxon>Pterygota</taxon>
        <taxon>Neoptera</taxon>
        <taxon>Endopterygota</taxon>
        <taxon>Coleoptera</taxon>
        <taxon>Polyphaga</taxon>
        <taxon>Cucujiformia</taxon>
        <taxon>Chrysomeloidea</taxon>
        <taxon>Chrysomelidae</taxon>
        <taxon>Bruchinae</taxon>
        <taxon>Bruchini</taxon>
        <taxon>Callosobruchus</taxon>
    </lineage>
</organism>
<feature type="non-terminal residue" evidence="12">
    <location>
        <position position="1"/>
    </location>
</feature>
<dbReference type="PROSITE" id="PS00134">
    <property type="entry name" value="TRYPSIN_HIS"/>
    <property type="match status" value="1"/>
</dbReference>
<evidence type="ECO:0000313" key="12">
    <source>
        <dbReference type="EMBL" id="VEN51798.1"/>
    </source>
</evidence>
<gene>
    <name evidence="12" type="ORF">CALMAC_LOCUS12146</name>
</gene>
<evidence type="ECO:0000256" key="4">
    <source>
        <dbReference type="ARBA" id="ARBA00022729"/>
    </source>
</evidence>
<dbReference type="GO" id="GO:0004252">
    <property type="term" value="F:serine-type endopeptidase activity"/>
    <property type="evidence" value="ECO:0007669"/>
    <property type="project" value="InterPro"/>
</dbReference>
<dbReference type="EMBL" id="CAACVG010009019">
    <property type="protein sequence ID" value="VEN51798.1"/>
    <property type="molecule type" value="Genomic_DNA"/>
</dbReference>
<feature type="domain" description="Peptidase S1" evidence="11">
    <location>
        <begin position="36"/>
        <end position="282"/>
    </location>
</feature>
<dbReference type="CDD" id="cd00190">
    <property type="entry name" value="Tryp_SPc"/>
    <property type="match status" value="1"/>
</dbReference>
<keyword evidence="3 10" id="KW-0645">Protease</keyword>
<name>A0A653CV98_CALMS</name>
<dbReference type="FunFam" id="2.40.10.10:FF:000028">
    <property type="entry name" value="Serine protease easter"/>
    <property type="match status" value="1"/>
</dbReference>
<dbReference type="InterPro" id="IPR009003">
    <property type="entry name" value="Peptidase_S1_PA"/>
</dbReference>
<dbReference type="PANTHER" id="PTHR24264:SF65">
    <property type="entry name" value="SRCR DOMAIN-CONTAINING PROTEIN"/>
    <property type="match status" value="1"/>
</dbReference>
<accession>A0A653CV98</accession>
<keyword evidence="5 10" id="KW-0378">Hydrolase</keyword>
<keyword evidence="7" id="KW-1015">Disulfide bond</keyword>
<dbReference type="InterPro" id="IPR018114">
    <property type="entry name" value="TRYPSIN_HIS"/>
</dbReference>
<comment type="subcellular location">
    <subcellularLocation>
        <location evidence="1">Secreted</location>
    </subcellularLocation>
</comment>
<protein>
    <recommendedName>
        <fullName evidence="11">Peptidase S1 domain-containing protein</fullName>
    </recommendedName>
</protein>
<evidence type="ECO:0000256" key="5">
    <source>
        <dbReference type="ARBA" id="ARBA00022801"/>
    </source>
</evidence>
<dbReference type="InterPro" id="IPR043504">
    <property type="entry name" value="Peptidase_S1_PA_chymotrypsin"/>
</dbReference>
<proteinExistence type="inferred from homology"/>
<dbReference type="GO" id="GO:0006508">
    <property type="term" value="P:proteolysis"/>
    <property type="evidence" value="ECO:0007669"/>
    <property type="project" value="UniProtKB-KW"/>
</dbReference>
<dbReference type="InterPro" id="IPR001254">
    <property type="entry name" value="Trypsin_dom"/>
</dbReference>
<keyword evidence="2" id="KW-0964">Secreted</keyword>
<dbReference type="Pfam" id="PF00089">
    <property type="entry name" value="Trypsin"/>
    <property type="match status" value="1"/>
</dbReference>
<sequence>LATCSKDASDLESHPGWQHLDQEHCGVTRTDVKRRIVNGEKAALGQFPWIARMGKYRGGEIFFDCGGSLVNRRFVVTAAHCGEHDVVRLGENNLDVGDYPDCDETGCAPPVQDIPIEKNILFGYNHSNHRNDLMLSKLKHEATLHEFVWPVCLPYGSLLTKDLMGAHVQIAGWGFIHRTEPTLATQLMYFSGPIVKIEDCNSLFKNKLDAEQQYCVGFPKNQSKDSCSGDSGGPMTKSELVKEHRQHFLLGVVSYGLKRCGDGPAAYTRIIYYLPQLLDAIQLHEGNPIS</sequence>
<evidence type="ECO:0000313" key="13">
    <source>
        <dbReference type="Proteomes" id="UP000410492"/>
    </source>
</evidence>
<dbReference type="SUPFAM" id="SSF50494">
    <property type="entry name" value="Trypsin-like serine proteases"/>
    <property type="match status" value="1"/>
</dbReference>
<evidence type="ECO:0000256" key="3">
    <source>
        <dbReference type="ARBA" id="ARBA00022670"/>
    </source>
</evidence>
<evidence type="ECO:0000256" key="2">
    <source>
        <dbReference type="ARBA" id="ARBA00022525"/>
    </source>
</evidence>
<dbReference type="OrthoDB" id="547031at2759"/>
<dbReference type="Proteomes" id="UP000410492">
    <property type="component" value="Unassembled WGS sequence"/>
</dbReference>
<dbReference type="PRINTS" id="PR00722">
    <property type="entry name" value="CHYMOTRYPSIN"/>
</dbReference>
<dbReference type="GO" id="GO:0005615">
    <property type="term" value="C:extracellular space"/>
    <property type="evidence" value="ECO:0007669"/>
    <property type="project" value="TreeGrafter"/>
</dbReference>
<dbReference type="PANTHER" id="PTHR24264">
    <property type="entry name" value="TRYPSIN-RELATED"/>
    <property type="match status" value="1"/>
</dbReference>
<keyword evidence="13" id="KW-1185">Reference proteome</keyword>
<evidence type="ECO:0000256" key="7">
    <source>
        <dbReference type="ARBA" id="ARBA00023157"/>
    </source>
</evidence>
<dbReference type="InterPro" id="IPR001314">
    <property type="entry name" value="Peptidase_S1A"/>
</dbReference>
<evidence type="ECO:0000259" key="11">
    <source>
        <dbReference type="PROSITE" id="PS50240"/>
    </source>
</evidence>
<dbReference type="PROSITE" id="PS50240">
    <property type="entry name" value="TRYPSIN_DOM"/>
    <property type="match status" value="1"/>
</dbReference>
<dbReference type="PROSITE" id="PS00135">
    <property type="entry name" value="TRYPSIN_SER"/>
    <property type="match status" value="1"/>
</dbReference>